<organism evidence="2">
    <name type="scientific">Mytilinidion resinicola</name>
    <dbReference type="NCBI Taxonomy" id="574789"/>
    <lineage>
        <taxon>Eukaryota</taxon>
        <taxon>Fungi</taxon>
        <taxon>Dikarya</taxon>
        <taxon>Ascomycota</taxon>
        <taxon>Pezizomycotina</taxon>
        <taxon>Dothideomycetes</taxon>
        <taxon>Pleosporomycetidae</taxon>
        <taxon>Mytilinidiales</taxon>
        <taxon>Mytilinidiaceae</taxon>
        <taxon>Mytilinidion</taxon>
    </lineage>
</organism>
<accession>A0A6A6ZB57</accession>
<evidence type="ECO:0000313" key="4">
    <source>
        <dbReference type="RefSeq" id="XP_033584893.1"/>
    </source>
</evidence>
<keyword evidence="3" id="KW-1185">Reference proteome</keyword>
<reference evidence="4" key="2">
    <citation type="submission" date="2020-04" db="EMBL/GenBank/DDBJ databases">
        <authorList>
            <consortium name="NCBI Genome Project"/>
        </authorList>
    </citation>
    <scope>NUCLEOTIDE SEQUENCE</scope>
    <source>
        <strain evidence="4">CBS 304.34</strain>
    </source>
</reference>
<evidence type="ECO:0000313" key="3">
    <source>
        <dbReference type="Proteomes" id="UP000504636"/>
    </source>
</evidence>
<dbReference type="GeneID" id="54465719"/>
<protein>
    <submittedName>
        <fullName evidence="2 4">Uncharacterized protein</fullName>
    </submittedName>
</protein>
<reference evidence="2 4" key="1">
    <citation type="journal article" date="2020" name="Stud. Mycol.">
        <title>101 Dothideomycetes genomes: a test case for predicting lifestyles and emergence of pathogens.</title>
        <authorList>
            <person name="Haridas S."/>
            <person name="Albert R."/>
            <person name="Binder M."/>
            <person name="Bloem J."/>
            <person name="Labutti K."/>
            <person name="Salamov A."/>
            <person name="Andreopoulos B."/>
            <person name="Baker S."/>
            <person name="Barry K."/>
            <person name="Bills G."/>
            <person name="Bluhm B."/>
            <person name="Cannon C."/>
            <person name="Castanera R."/>
            <person name="Culley D."/>
            <person name="Daum C."/>
            <person name="Ezra D."/>
            <person name="Gonzalez J."/>
            <person name="Henrissat B."/>
            <person name="Kuo A."/>
            <person name="Liang C."/>
            <person name="Lipzen A."/>
            <person name="Lutzoni F."/>
            <person name="Magnuson J."/>
            <person name="Mondo S."/>
            <person name="Nolan M."/>
            <person name="Ohm R."/>
            <person name="Pangilinan J."/>
            <person name="Park H.-J."/>
            <person name="Ramirez L."/>
            <person name="Alfaro M."/>
            <person name="Sun H."/>
            <person name="Tritt A."/>
            <person name="Yoshinaga Y."/>
            <person name="Zwiers L.-H."/>
            <person name="Turgeon B."/>
            <person name="Goodwin S."/>
            <person name="Spatafora J."/>
            <person name="Crous P."/>
            <person name="Grigoriev I."/>
        </authorList>
    </citation>
    <scope>NUCLEOTIDE SEQUENCE</scope>
    <source>
        <strain evidence="2 4">CBS 304.34</strain>
    </source>
</reference>
<reference evidence="4" key="3">
    <citation type="submission" date="2025-04" db="UniProtKB">
        <authorList>
            <consortium name="RefSeq"/>
        </authorList>
    </citation>
    <scope>IDENTIFICATION</scope>
    <source>
        <strain evidence="4">CBS 304.34</strain>
    </source>
</reference>
<sequence length="232" mass="26005">MRPVDTLSPTQVPQHVFPRVLEEIVEPAFRVPLNAGDKHVTLDTPSLEDVGPTLSAVQVLHKRTVDDKLYCPIVPGITACHNSPNPIVTDNTPCHGSPHYPRVILFAASLFRPSSSCLRERGRNVATPIAPRTSYSVRCYTGEGDLWIEFPGVVEAKEMEEYFGAMLRFIVGFARDPAIEDRKKMEQWEENEKNEIESKEKEHSKVDGYDGDREAGQEEATVAGAERPFIEF</sequence>
<name>A0A6A6ZB57_9PEZI</name>
<dbReference type="AlphaFoldDB" id="A0A6A6ZB57"/>
<evidence type="ECO:0000313" key="2">
    <source>
        <dbReference type="EMBL" id="KAF2817929.1"/>
    </source>
</evidence>
<gene>
    <name evidence="2 4" type="ORF">BDZ99DRAFT_514152</name>
</gene>
<proteinExistence type="predicted"/>
<evidence type="ECO:0000256" key="1">
    <source>
        <dbReference type="SAM" id="MobiDB-lite"/>
    </source>
</evidence>
<feature type="region of interest" description="Disordered" evidence="1">
    <location>
        <begin position="185"/>
        <end position="224"/>
    </location>
</feature>
<dbReference type="Proteomes" id="UP000504636">
    <property type="component" value="Unplaced"/>
</dbReference>
<feature type="compositionally biased region" description="Basic and acidic residues" evidence="1">
    <location>
        <begin position="185"/>
        <end position="216"/>
    </location>
</feature>
<dbReference type="EMBL" id="MU003692">
    <property type="protein sequence ID" value="KAF2817929.1"/>
    <property type="molecule type" value="Genomic_DNA"/>
</dbReference>
<dbReference type="RefSeq" id="XP_033584893.1">
    <property type="nucleotide sequence ID" value="XM_033724826.1"/>
</dbReference>